<dbReference type="EMBL" id="CM046102">
    <property type="protein sequence ID" value="KAI8440615.1"/>
    <property type="molecule type" value="Genomic_DNA"/>
</dbReference>
<dbReference type="Proteomes" id="UP001064048">
    <property type="component" value="Chromosome 2"/>
</dbReference>
<organism evidence="1 2">
    <name type="scientific">Choristoneura fumiferana</name>
    <name type="common">Spruce budworm moth</name>
    <name type="synonym">Archips fumiferana</name>
    <dbReference type="NCBI Taxonomy" id="7141"/>
    <lineage>
        <taxon>Eukaryota</taxon>
        <taxon>Metazoa</taxon>
        <taxon>Ecdysozoa</taxon>
        <taxon>Arthropoda</taxon>
        <taxon>Hexapoda</taxon>
        <taxon>Insecta</taxon>
        <taxon>Pterygota</taxon>
        <taxon>Neoptera</taxon>
        <taxon>Endopterygota</taxon>
        <taxon>Lepidoptera</taxon>
        <taxon>Glossata</taxon>
        <taxon>Ditrysia</taxon>
        <taxon>Tortricoidea</taxon>
        <taxon>Tortricidae</taxon>
        <taxon>Tortricinae</taxon>
        <taxon>Choristoneura</taxon>
    </lineage>
</organism>
<comment type="caution">
    <text evidence="1">The sequence shown here is derived from an EMBL/GenBank/DDBJ whole genome shotgun (WGS) entry which is preliminary data.</text>
</comment>
<accession>A0ACC0KWF9</accession>
<name>A0ACC0KWF9_CHOFU</name>
<keyword evidence="2" id="KW-1185">Reference proteome</keyword>
<sequence length="76" mass="8564">MSEKRAERVTRNEWASGEKRVFEHDERLLAPLARAGSCRCDKRCKSEFSPAELQNTGSWKEIAASGPGRVSEIDIQ</sequence>
<evidence type="ECO:0000313" key="1">
    <source>
        <dbReference type="EMBL" id="KAI8440615.1"/>
    </source>
</evidence>
<gene>
    <name evidence="1" type="ORF">MSG28_001834</name>
</gene>
<evidence type="ECO:0000313" key="2">
    <source>
        <dbReference type="Proteomes" id="UP001064048"/>
    </source>
</evidence>
<proteinExistence type="predicted"/>
<protein>
    <submittedName>
        <fullName evidence="1">Uncharacterized protein</fullName>
    </submittedName>
</protein>
<reference evidence="1 2" key="1">
    <citation type="journal article" date="2022" name="Genome Biol. Evol.">
        <title>The Spruce Budworm Genome: Reconstructing the Evolutionary History of Antifreeze Proteins.</title>
        <authorList>
            <person name="Beliveau C."/>
            <person name="Gagne P."/>
            <person name="Picq S."/>
            <person name="Vernygora O."/>
            <person name="Keeling C.I."/>
            <person name="Pinkney K."/>
            <person name="Doucet D."/>
            <person name="Wen F."/>
            <person name="Johnston J.S."/>
            <person name="Maaroufi H."/>
            <person name="Boyle B."/>
            <person name="Laroche J."/>
            <person name="Dewar K."/>
            <person name="Juretic N."/>
            <person name="Blackburn G."/>
            <person name="Nisole A."/>
            <person name="Brunet B."/>
            <person name="Brandao M."/>
            <person name="Lumley L."/>
            <person name="Duan J."/>
            <person name="Quan G."/>
            <person name="Lucarotti C.J."/>
            <person name="Roe A.D."/>
            <person name="Sperling F.A.H."/>
            <person name="Levesque R.C."/>
            <person name="Cusson M."/>
        </authorList>
    </citation>
    <scope>NUCLEOTIDE SEQUENCE [LARGE SCALE GENOMIC DNA]</scope>
    <source>
        <strain evidence="1">Glfc:IPQL:Cfum</strain>
    </source>
</reference>